<dbReference type="Pfam" id="PF13646">
    <property type="entry name" value="HEAT_2"/>
    <property type="match status" value="1"/>
</dbReference>
<protein>
    <submittedName>
        <fullName evidence="2">Unannotated protein</fullName>
    </submittedName>
</protein>
<dbReference type="SUPFAM" id="SSF48371">
    <property type="entry name" value="ARM repeat"/>
    <property type="match status" value="1"/>
</dbReference>
<accession>A0A6J7MAE9</accession>
<dbReference type="InterPro" id="IPR016024">
    <property type="entry name" value="ARM-type_fold"/>
</dbReference>
<evidence type="ECO:0000313" key="2">
    <source>
        <dbReference type="EMBL" id="CAB4975489.1"/>
    </source>
</evidence>
<dbReference type="EMBL" id="CAFBOR010000003">
    <property type="protein sequence ID" value="CAB4975489.1"/>
    <property type="molecule type" value="Genomic_DNA"/>
</dbReference>
<feature type="region of interest" description="Disordered" evidence="1">
    <location>
        <begin position="237"/>
        <end position="265"/>
    </location>
</feature>
<gene>
    <name evidence="2" type="ORF">UFOPK3974_00052</name>
</gene>
<dbReference type="InterPro" id="IPR011989">
    <property type="entry name" value="ARM-like"/>
</dbReference>
<evidence type="ECO:0000256" key="1">
    <source>
        <dbReference type="SAM" id="MobiDB-lite"/>
    </source>
</evidence>
<dbReference type="AlphaFoldDB" id="A0A6J7MAE9"/>
<dbReference type="Gene3D" id="1.25.10.10">
    <property type="entry name" value="Leucine-rich Repeat Variant"/>
    <property type="match status" value="2"/>
</dbReference>
<sequence>MIQNNSDSPSISGETDSIVEHPLNVTRLEVTRLGFNTSLSSEQRAVLLSAIGDPDDRVRAGALGALVRLSGKEADQAVIEPAEVEAAWRAAQVDQSPNVRRRAAELAPKVRDLLIVLVIELAEDSEETVAEAAAWALGEMVGEQYRREDTALADATLERLAISHKDALVREACVAALGARGVGLSTILAACSDKPAVRRRAVLALSPFEGPEVDAALQNALTDRDWQVRQAAEDLLGIDAGQQGKDDGDDGVTQDADQDADQLGG</sequence>
<feature type="compositionally biased region" description="Acidic residues" evidence="1">
    <location>
        <begin position="247"/>
        <end position="265"/>
    </location>
</feature>
<name>A0A6J7MAE9_9ZZZZ</name>
<reference evidence="2" key="1">
    <citation type="submission" date="2020-05" db="EMBL/GenBank/DDBJ databases">
        <authorList>
            <person name="Chiriac C."/>
            <person name="Salcher M."/>
            <person name="Ghai R."/>
            <person name="Kavagutti S V."/>
        </authorList>
    </citation>
    <scope>NUCLEOTIDE SEQUENCE</scope>
</reference>
<organism evidence="2">
    <name type="scientific">freshwater metagenome</name>
    <dbReference type="NCBI Taxonomy" id="449393"/>
    <lineage>
        <taxon>unclassified sequences</taxon>
        <taxon>metagenomes</taxon>
        <taxon>ecological metagenomes</taxon>
    </lineage>
</organism>
<proteinExistence type="predicted"/>